<comment type="caution">
    <text evidence="9">The sequence shown here is derived from an EMBL/GenBank/DDBJ whole genome shotgun (WGS) entry which is preliminary data.</text>
</comment>
<evidence type="ECO:0000256" key="3">
    <source>
        <dbReference type="ARBA" id="ARBA00017941"/>
    </source>
</evidence>
<dbReference type="Pfam" id="PF00460">
    <property type="entry name" value="Flg_bb_rod"/>
    <property type="match status" value="1"/>
</dbReference>
<evidence type="ECO:0000256" key="6">
    <source>
        <dbReference type="RuleBase" id="RU362062"/>
    </source>
</evidence>
<organism evidence="9 10">
    <name type="scientific">Heliophilum fasciatum</name>
    <dbReference type="NCBI Taxonomy" id="35700"/>
    <lineage>
        <taxon>Bacteria</taxon>
        <taxon>Bacillati</taxon>
        <taxon>Bacillota</taxon>
        <taxon>Clostridia</taxon>
        <taxon>Eubacteriales</taxon>
        <taxon>Heliobacteriaceae</taxon>
        <taxon>Heliophilum</taxon>
    </lineage>
</organism>
<evidence type="ECO:0000256" key="4">
    <source>
        <dbReference type="ARBA" id="ARBA00023143"/>
    </source>
</evidence>
<dbReference type="GO" id="GO:0071978">
    <property type="term" value="P:bacterial-type flagellum-dependent swarming motility"/>
    <property type="evidence" value="ECO:0007669"/>
    <property type="project" value="TreeGrafter"/>
</dbReference>
<protein>
    <recommendedName>
        <fullName evidence="3 6">Flagellar basal-body rod protein FlgC</fullName>
    </recommendedName>
</protein>
<keyword evidence="9" id="KW-0969">Cilium</keyword>
<evidence type="ECO:0000256" key="2">
    <source>
        <dbReference type="ARBA" id="ARBA00009677"/>
    </source>
</evidence>
<dbReference type="PANTHER" id="PTHR30435">
    <property type="entry name" value="FLAGELLAR PROTEIN"/>
    <property type="match status" value="1"/>
</dbReference>
<evidence type="ECO:0000256" key="1">
    <source>
        <dbReference type="ARBA" id="ARBA00004117"/>
    </source>
</evidence>
<comment type="similarity">
    <text evidence="2">Belongs to the flagella basal body rod proteins family.</text>
</comment>
<dbReference type="PANTHER" id="PTHR30435:SF2">
    <property type="entry name" value="FLAGELLAR BASAL-BODY ROD PROTEIN FLGC"/>
    <property type="match status" value="1"/>
</dbReference>
<dbReference type="NCBIfam" id="TIGR01395">
    <property type="entry name" value="FlgC"/>
    <property type="match status" value="1"/>
</dbReference>
<evidence type="ECO:0000259" key="7">
    <source>
        <dbReference type="Pfam" id="PF00460"/>
    </source>
</evidence>
<keyword evidence="4 6" id="KW-0975">Bacterial flagellum</keyword>
<keyword evidence="9" id="KW-0282">Flagellum</keyword>
<dbReference type="GO" id="GO:0030694">
    <property type="term" value="C:bacterial-type flagellum basal body, rod"/>
    <property type="evidence" value="ECO:0007669"/>
    <property type="project" value="UniProtKB-UniRule"/>
</dbReference>
<dbReference type="InterPro" id="IPR001444">
    <property type="entry name" value="Flag_bb_rod_N"/>
</dbReference>
<dbReference type="AlphaFoldDB" id="A0A4R2RMU3"/>
<dbReference type="InterPro" id="IPR006299">
    <property type="entry name" value="FlgC"/>
</dbReference>
<evidence type="ECO:0000256" key="5">
    <source>
        <dbReference type="ARBA" id="ARBA00025933"/>
    </source>
</evidence>
<comment type="subunit">
    <text evidence="5 6">The basal body constitutes a major portion of the flagellar organelle and consists of four rings (L,P,S, and M) mounted on a central rod. The rod consists of about 26 subunits of FlgG in the distal portion, and FlgB, FlgC and FlgF are thought to build up the proximal portion of the rod with about 6 subunits each.</text>
</comment>
<dbReference type="OrthoDB" id="9794148at2"/>
<dbReference type="Proteomes" id="UP000294813">
    <property type="component" value="Unassembled WGS sequence"/>
</dbReference>
<evidence type="ECO:0000259" key="8">
    <source>
        <dbReference type="Pfam" id="PF06429"/>
    </source>
</evidence>
<sequence length="161" mass="17283">MRFLNAVDTSASALTAQRLRMDIIANNLANVNSTRTGQTDAEGNQIPYRRQAPVFETRTRGVSFAEALRDAGEPGATDAPGSGVRVVQIVEDEAPFKFVYDPQHPDAIRNGPQAGYVRMPNVNTVTEMVDMISATRAYEANVTAVNAAKGMATKALEIGKG</sequence>
<dbReference type="Pfam" id="PF06429">
    <property type="entry name" value="Flg_bbr_C"/>
    <property type="match status" value="1"/>
</dbReference>
<dbReference type="PROSITE" id="PS00588">
    <property type="entry name" value="FLAGELLA_BB_ROD"/>
    <property type="match status" value="1"/>
</dbReference>
<comment type="subcellular location">
    <subcellularLocation>
        <location evidence="1 6">Bacterial flagellum basal body</location>
    </subcellularLocation>
</comment>
<dbReference type="RefSeq" id="WP_131918956.1">
    <property type="nucleotide sequence ID" value="NZ_JAOQNU010000009.1"/>
</dbReference>
<dbReference type="EMBL" id="SLXT01000009">
    <property type="protein sequence ID" value="TCP64483.1"/>
    <property type="molecule type" value="Genomic_DNA"/>
</dbReference>
<keyword evidence="10" id="KW-1185">Reference proteome</keyword>
<name>A0A4R2RMU3_9FIRM</name>
<accession>A0A4R2RMU3</accession>
<evidence type="ECO:0000313" key="9">
    <source>
        <dbReference type="EMBL" id="TCP64483.1"/>
    </source>
</evidence>
<dbReference type="InterPro" id="IPR019776">
    <property type="entry name" value="Flagellar_basal_body_rod_CS"/>
</dbReference>
<reference evidence="9 10" key="1">
    <citation type="submission" date="2019-03" db="EMBL/GenBank/DDBJ databases">
        <title>Genomic Encyclopedia of Type Strains, Phase IV (KMG-IV): sequencing the most valuable type-strain genomes for metagenomic binning, comparative biology and taxonomic classification.</title>
        <authorList>
            <person name="Goeker M."/>
        </authorList>
    </citation>
    <scope>NUCLEOTIDE SEQUENCE [LARGE SCALE GENOMIC DNA]</scope>
    <source>
        <strain evidence="9 10">DSM 11170</strain>
    </source>
</reference>
<dbReference type="InterPro" id="IPR010930">
    <property type="entry name" value="Flg_bb/hook_C_dom"/>
</dbReference>
<gene>
    <name evidence="9" type="ORF">EDD73_10924</name>
</gene>
<keyword evidence="9" id="KW-0966">Cell projection</keyword>
<feature type="domain" description="Flagellar basal body rod protein N-terminal" evidence="7">
    <location>
        <begin position="9"/>
        <end position="34"/>
    </location>
</feature>
<feature type="domain" description="Flagellar basal-body/hook protein C-terminal" evidence="8">
    <location>
        <begin position="113"/>
        <end position="157"/>
    </location>
</feature>
<proteinExistence type="inferred from homology"/>
<evidence type="ECO:0000313" key="10">
    <source>
        <dbReference type="Proteomes" id="UP000294813"/>
    </source>
</evidence>